<dbReference type="PROSITE" id="PS50937">
    <property type="entry name" value="HTH_MERR_2"/>
    <property type="match status" value="1"/>
</dbReference>
<keyword evidence="3" id="KW-0804">Transcription</keyword>
<dbReference type="SMART" id="SM00422">
    <property type="entry name" value="HTH_MERR"/>
    <property type="match status" value="1"/>
</dbReference>
<keyword evidence="2" id="KW-0238">DNA-binding</keyword>
<dbReference type="PROSITE" id="PS00552">
    <property type="entry name" value="HTH_MERR_1"/>
    <property type="match status" value="1"/>
</dbReference>
<evidence type="ECO:0000256" key="1">
    <source>
        <dbReference type="ARBA" id="ARBA00023015"/>
    </source>
</evidence>
<keyword evidence="1" id="KW-0805">Transcription regulation</keyword>
<evidence type="ECO:0000259" key="5">
    <source>
        <dbReference type="PROSITE" id="PS50937"/>
    </source>
</evidence>
<dbReference type="Pfam" id="PF13411">
    <property type="entry name" value="MerR_1"/>
    <property type="match status" value="1"/>
</dbReference>
<keyword evidence="4" id="KW-0175">Coiled coil</keyword>
<reference evidence="6 7" key="1">
    <citation type="submission" date="2017-04" db="EMBL/GenBank/DDBJ databases">
        <title>Draft genome sequence of Zooshikella ganghwensis VG4 isolated from Red Sea sediments.</title>
        <authorList>
            <person name="Rehman Z."/>
            <person name="Alam I."/>
            <person name="Kamau A."/>
            <person name="Bajic V."/>
            <person name="Leiknes T."/>
        </authorList>
    </citation>
    <scope>NUCLEOTIDE SEQUENCE [LARGE SCALE GENOMIC DNA]</scope>
    <source>
        <strain evidence="6 7">VG4</strain>
    </source>
</reference>
<dbReference type="GO" id="GO:0003700">
    <property type="term" value="F:DNA-binding transcription factor activity"/>
    <property type="evidence" value="ECO:0007669"/>
    <property type="project" value="InterPro"/>
</dbReference>
<dbReference type="SUPFAM" id="SSF46955">
    <property type="entry name" value="Putative DNA-binding domain"/>
    <property type="match status" value="1"/>
</dbReference>
<accession>A0A4P9VKJ4</accession>
<dbReference type="InterPro" id="IPR009061">
    <property type="entry name" value="DNA-bd_dom_put_sf"/>
</dbReference>
<evidence type="ECO:0000256" key="4">
    <source>
        <dbReference type="SAM" id="Coils"/>
    </source>
</evidence>
<proteinExistence type="predicted"/>
<dbReference type="EMBL" id="NDXW01000001">
    <property type="protein sequence ID" value="RDH42332.1"/>
    <property type="molecule type" value="Genomic_DNA"/>
</dbReference>
<evidence type="ECO:0000313" key="7">
    <source>
        <dbReference type="Proteomes" id="UP000257039"/>
    </source>
</evidence>
<evidence type="ECO:0000256" key="2">
    <source>
        <dbReference type="ARBA" id="ARBA00023125"/>
    </source>
</evidence>
<name>A0A4P9VKJ4_9GAMM</name>
<comment type="caution">
    <text evidence="6">The sequence shown here is derived from an EMBL/GenBank/DDBJ whole genome shotgun (WGS) entry which is preliminary data.</text>
</comment>
<sequence>MLMAWRQFMETSLSIGTLAKECGLTVEAIRYYEKQGLMPKPHRTESGYRFYKATDIDRLSFILRLKRLGFSLKEIRELLLLKSAPEKNHQQIHQLAEEKLEDIEHRIKDMLRVRHDLVTLLKSCSKAHQDSSCPILNASNPFAKDS</sequence>
<keyword evidence="7" id="KW-1185">Reference proteome</keyword>
<feature type="coiled-coil region" evidence="4">
    <location>
        <begin position="86"/>
        <end position="113"/>
    </location>
</feature>
<dbReference type="Gene3D" id="1.10.1660.10">
    <property type="match status" value="1"/>
</dbReference>
<dbReference type="PANTHER" id="PTHR30204:SF94">
    <property type="entry name" value="HEAVY METAL-DEPENDENT TRANSCRIPTIONAL REGULATOR HI_0293-RELATED"/>
    <property type="match status" value="1"/>
</dbReference>
<evidence type="ECO:0000313" key="6">
    <source>
        <dbReference type="EMBL" id="RDH42332.1"/>
    </source>
</evidence>
<evidence type="ECO:0000256" key="3">
    <source>
        <dbReference type="ARBA" id="ARBA00023163"/>
    </source>
</evidence>
<dbReference type="InterPro" id="IPR000551">
    <property type="entry name" value="MerR-type_HTH_dom"/>
</dbReference>
<dbReference type="PRINTS" id="PR00040">
    <property type="entry name" value="HTHMERR"/>
</dbReference>
<dbReference type="AlphaFoldDB" id="A0A4P9VKJ4"/>
<gene>
    <name evidence="6" type="ORF">B9G39_02115</name>
</gene>
<dbReference type="PANTHER" id="PTHR30204">
    <property type="entry name" value="REDOX-CYCLING DRUG-SENSING TRANSCRIPTIONAL ACTIVATOR SOXR"/>
    <property type="match status" value="1"/>
</dbReference>
<protein>
    <submittedName>
        <fullName evidence="6">Heavy metal-responsive transcriptional regulator</fullName>
    </submittedName>
</protein>
<organism evidence="6 7">
    <name type="scientific">Zooshikella ganghwensis</name>
    <dbReference type="NCBI Taxonomy" id="202772"/>
    <lineage>
        <taxon>Bacteria</taxon>
        <taxon>Pseudomonadati</taxon>
        <taxon>Pseudomonadota</taxon>
        <taxon>Gammaproteobacteria</taxon>
        <taxon>Oceanospirillales</taxon>
        <taxon>Zooshikellaceae</taxon>
        <taxon>Zooshikella</taxon>
    </lineage>
</organism>
<dbReference type="InterPro" id="IPR047057">
    <property type="entry name" value="MerR_fam"/>
</dbReference>
<dbReference type="CDD" id="cd04770">
    <property type="entry name" value="HTH_HMRTR"/>
    <property type="match status" value="1"/>
</dbReference>
<feature type="domain" description="HTH merR-type" evidence="5">
    <location>
        <begin position="12"/>
        <end position="81"/>
    </location>
</feature>
<dbReference type="GO" id="GO:0003677">
    <property type="term" value="F:DNA binding"/>
    <property type="evidence" value="ECO:0007669"/>
    <property type="project" value="UniProtKB-KW"/>
</dbReference>
<dbReference type="Proteomes" id="UP000257039">
    <property type="component" value="Unassembled WGS sequence"/>
</dbReference>